<dbReference type="STRING" id="1423739.FC85_GL001430"/>
<gene>
    <name evidence="2" type="ORF">FC85_GL001430</name>
</gene>
<dbReference type="EMBL" id="AZEY01000098">
    <property type="protein sequence ID" value="KRL64156.1"/>
    <property type="molecule type" value="Genomic_DNA"/>
</dbReference>
<dbReference type="Proteomes" id="UP000052013">
    <property type="component" value="Unassembled WGS sequence"/>
</dbReference>
<organism evidence="2 3">
    <name type="scientific">Lentilactobacillus diolivorans DSM 14421</name>
    <dbReference type="NCBI Taxonomy" id="1423739"/>
    <lineage>
        <taxon>Bacteria</taxon>
        <taxon>Bacillati</taxon>
        <taxon>Bacillota</taxon>
        <taxon>Bacilli</taxon>
        <taxon>Lactobacillales</taxon>
        <taxon>Lactobacillaceae</taxon>
        <taxon>Lentilactobacillus</taxon>
    </lineage>
</organism>
<accession>A0A0R1S5I5</accession>
<evidence type="ECO:0000256" key="1">
    <source>
        <dbReference type="SAM" id="Phobius"/>
    </source>
</evidence>
<dbReference type="PATRIC" id="fig|1423739.3.peg.1497"/>
<keyword evidence="1" id="KW-0472">Membrane</keyword>
<sequence length="53" mass="5932">MTIYQKIFAIWVILLVGLLYAIVRKNKTQIAFCAVAWVGFTLSTFAGVVLVLK</sequence>
<evidence type="ECO:0000313" key="2">
    <source>
        <dbReference type="EMBL" id="KRL64156.1"/>
    </source>
</evidence>
<protein>
    <submittedName>
        <fullName evidence="2">Uncharacterized protein</fullName>
    </submittedName>
</protein>
<feature type="transmembrane region" description="Helical" evidence="1">
    <location>
        <begin position="7"/>
        <end position="23"/>
    </location>
</feature>
<name>A0A0R1S5I5_9LACO</name>
<keyword evidence="1" id="KW-0812">Transmembrane</keyword>
<keyword evidence="1" id="KW-1133">Transmembrane helix</keyword>
<dbReference type="AlphaFoldDB" id="A0A0R1S5I5"/>
<reference evidence="2 3" key="1">
    <citation type="journal article" date="2015" name="Genome Announc.">
        <title>Expanding the biotechnology potential of lactobacilli through comparative genomics of 213 strains and associated genera.</title>
        <authorList>
            <person name="Sun Z."/>
            <person name="Harris H.M."/>
            <person name="McCann A."/>
            <person name="Guo C."/>
            <person name="Argimon S."/>
            <person name="Zhang W."/>
            <person name="Yang X."/>
            <person name="Jeffery I.B."/>
            <person name="Cooney J.C."/>
            <person name="Kagawa T.F."/>
            <person name="Liu W."/>
            <person name="Song Y."/>
            <person name="Salvetti E."/>
            <person name="Wrobel A."/>
            <person name="Rasinkangas P."/>
            <person name="Parkhill J."/>
            <person name="Rea M.C."/>
            <person name="O'Sullivan O."/>
            <person name="Ritari J."/>
            <person name="Douillard F.P."/>
            <person name="Paul Ross R."/>
            <person name="Yang R."/>
            <person name="Briner A.E."/>
            <person name="Felis G.E."/>
            <person name="de Vos W.M."/>
            <person name="Barrangou R."/>
            <person name="Klaenhammer T.R."/>
            <person name="Caufield P.W."/>
            <person name="Cui Y."/>
            <person name="Zhang H."/>
            <person name="O'Toole P.W."/>
        </authorList>
    </citation>
    <scope>NUCLEOTIDE SEQUENCE [LARGE SCALE GENOMIC DNA]</scope>
    <source>
        <strain evidence="2 3">DSM 14421</strain>
    </source>
</reference>
<comment type="caution">
    <text evidence="2">The sequence shown here is derived from an EMBL/GenBank/DDBJ whole genome shotgun (WGS) entry which is preliminary data.</text>
</comment>
<proteinExistence type="predicted"/>
<evidence type="ECO:0000313" key="3">
    <source>
        <dbReference type="Proteomes" id="UP000052013"/>
    </source>
</evidence>
<feature type="transmembrane region" description="Helical" evidence="1">
    <location>
        <begin position="29"/>
        <end position="52"/>
    </location>
</feature>